<feature type="transmembrane region" description="Helical" evidence="1">
    <location>
        <begin position="15"/>
        <end position="34"/>
    </location>
</feature>
<proteinExistence type="predicted"/>
<evidence type="ECO:0000313" key="2">
    <source>
        <dbReference type="EMBL" id="KAH3890425.1"/>
    </source>
</evidence>
<keyword evidence="1" id="KW-1133">Transmembrane helix</keyword>
<reference evidence="2" key="1">
    <citation type="journal article" date="2019" name="bioRxiv">
        <title>The Genome of the Zebra Mussel, Dreissena polymorpha: A Resource for Invasive Species Research.</title>
        <authorList>
            <person name="McCartney M.A."/>
            <person name="Auch B."/>
            <person name="Kono T."/>
            <person name="Mallez S."/>
            <person name="Zhang Y."/>
            <person name="Obille A."/>
            <person name="Becker A."/>
            <person name="Abrahante J.E."/>
            <person name="Garbe J."/>
            <person name="Badalamenti J.P."/>
            <person name="Herman A."/>
            <person name="Mangelson H."/>
            <person name="Liachko I."/>
            <person name="Sullivan S."/>
            <person name="Sone E.D."/>
            <person name="Koren S."/>
            <person name="Silverstein K.A.T."/>
            <person name="Beckman K.B."/>
            <person name="Gohl D.M."/>
        </authorList>
    </citation>
    <scope>NUCLEOTIDE SEQUENCE</scope>
    <source>
        <strain evidence="2">Duluth1</strain>
        <tissue evidence="2">Whole animal</tissue>
    </source>
</reference>
<dbReference type="AlphaFoldDB" id="A0A9D4N9U0"/>
<evidence type="ECO:0000313" key="3">
    <source>
        <dbReference type="Proteomes" id="UP000828390"/>
    </source>
</evidence>
<keyword evidence="1" id="KW-0472">Membrane</keyword>
<evidence type="ECO:0000256" key="1">
    <source>
        <dbReference type="SAM" id="Phobius"/>
    </source>
</evidence>
<gene>
    <name evidence="2" type="ORF">DPMN_014506</name>
</gene>
<dbReference type="EMBL" id="JAIWYP010000001">
    <property type="protein sequence ID" value="KAH3890425.1"/>
    <property type="molecule type" value="Genomic_DNA"/>
</dbReference>
<keyword evidence="3" id="KW-1185">Reference proteome</keyword>
<keyword evidence="1" id="KW-0812">Transmembrane</keyword>
<accession>A0A9D4N9U0</accession>
<reference evidence="2" key="2">
    <citation type="submission" date="2020-11" db="EMBL/GenBank/DDBJ databases">
        <authorList>
            <person name="McCartney M.A."/>
            <person name="Auch B."/>
            <person name="Kono T."/>
            <person name="Mallez S."/>
            <person name="Becker A."/>
            <person name="Gohl D.M."/>
            <person name="Silverstein K.A.T."/>
            <person name="Koren S."/>
            <person name="Bechman K.B."/>
            <person name="Herman A."/>
            <person name="Abrahante J.E."/>
            <person name="Garbe J."/>
        </authorList>
    </citation>
    <scope>NUCLEOTIDE SEQUENCE</scope>
    <source>
        <strain evidence="2">Duluth1</strain>
        <tissue evidence="2">Whole animal</tissue>
    </source>
</reference>
<sequence>MRLTLLPAFDVCNPAAFLVAVSIAMEISIALLSVNYSIDNSFLWVASPLIPHTNMSLRASFNVGPKSQYSESFRSSAIYSVALSPMAWFRL</sequence>
<comment type="caution">
    <text evidence="2">The sequence shown here is derived from an EMBL/GenBank/DDBJ whole genome shotgun (WGS) entry which is preliminary data.</text>
</comment>
<dbReference type="Proteomes" id="UP000828390">
    <property type="component" value="Unassembled WGS sequence"/>
</dbReference>
<name>A0A9D4N9U0_DREPO</name>
<organism evidence="2 3">
    <name type="scientific">Dreissena polymorpha</name>
    <name type="common">Zebra mussel</name>
    <name type="synonym">Mytilus polymorpha</name>
    <dbReference type="NCBI Taxonomy" id="45954"/>
    <lineage>
        <taxon>Eukaryota</taxon>
        <taxon>Metazoa</taxon>
        <taxon>Spiralia</taxon>
        <taxon>Lophotrochozoa</taxon>
        <taxon>Mollusca</taxon>
        <taxon>Bivalvia</taxon>
        <taxon>Autobranchia</taxon>
        <taxon>Heteroconchia</taxon>
        <taxon>Euheterodonta</taxon>
        <taxon>Imparidentia</taxon>
        <taxon>Neoheterodontei</taxon>
        <taxon>Myida</taxon>
        <taxon>Dreissenoidea</taxon>
        <taxon>Dreissenidae</taxon>
        <taxon>Dreissena</taxon>
    </lineage>
</organism>
<protein>
    <submittedName>
        <fullName evidence="2">Uncharacterized protein</fullName>
    </submittedName>
</protein>